<sequence>MYPSLVLLFVTKAHGLRTFLGRSCLAVWVPFHDLHALHAACGRAVGVCALIHGVGHVARWAIRGDSRFLYAHVTGRTGVLALLAAPVVVLPMAWGRLRKKVRYEVRKGLHTAGALAMGIAVALHAPKSVVAYVVGPALAVYAADVLYQVFALTFHIETTVFHRLERGVQLSFENPPGFRADAVGYVYVMIPWIAKDQWHAFSLYQSPEHPGYSSVCVSAVGDWTRKLHAEVTFDTVRPCYVTGPFTSPYATASNFDNLVLVASGIGITPAINILAAAKETRRCNLLWMCRDASLVEFYLSAVEFDDDGYTVVYYTGKRELCVDTSRLPARVLVFAKRPNLPRAIQGLIHAIETGTGLPEDAVQASEEAKARASDAHRRQSEPGDAPMDRFAAAVRAALRADGRDDVVDRFVLAGAPRASARRFAAVARAPRRGPSEADAARVAAELPSREALGAFVHAHANAMGHAPSLAELDVHGESPDSLREEFSQSHESSKNSVSAADIFGEAGVDVDREAFFDACGARLSRWEILYCGGAQPVVDALTKFSREFFISFRKEKFDW</sequence>
<keyword evidence="3" id="KW-1133">Transmembrane helix</keyword>
<proteinExistence type="predicted"/>
<feature type="compositionally biased region" description="Basic and acidic residues" evidence="2">
    <location>
        <begin position="366"/>
        <end position="381"/>
    </location>
</feature>
<keyword evidence="7" id="KW-1185">Reference proteome</keyword>
<keyword evidence="3" id="KW-0472">Membrane</keyword>
<dbReference type="SUPFAM" id="SSF63380">
    <property type="entry name" value="Riboflavin synthase domain-like"/>
    <property type="match status" value="1"/>
</dbReference>
<dbReference type="InterPro" id="IPR013121">
    <property type="entry name" value="Fe_red_NAD-bd_6"/>
</dbReference>
<evidence type="ECO:0000313" key="6">
    <source>
        <dbReference type="EMBL" id="KAK7249678.1"/>
    </source>
</evidence>
<dbReference type="Pfam" id="PF08022">
    <property type="entry name" value="FAD_binding_8"/>
    <property type="match status" value="1"/>
</dbReference>
<evidence type="ECO:0000313" key="7">
    <source>
        <dbReference type="Proteomes" id="UP001363151"/>
    </source>
</evidence>
<protein>
    <submittedName>
        <fullName evidence="6">Oxidoreductase</fullName>
    </submittedName>
</protein>
<dbReference type="InterPro" id="IPR013112">
    <property type="entry name" value="FAD-bd_8"/>
</dbReference>
<feature type="transmembrane region" description="Helical" evidence="3">
    <location>
        <begin position="78"/>
        <end position="97"/>
    </location>
</feature>
<dbReference type="CDD" id="cd06186">
    <property type="entry name" value="NOX_Duox_like_FAD_NADP"/>
    <property type="match status" value="1"/>
</dbReference>
<dbReference type="PANTHER" id="PTHR11972">
    <property type="entry name" value="NADPH OXIDASE"/>
    <property type="match status" value="1"/>
</dbReference>
<dbReference type="Gene3D" id="3.40.50.80">
    <property type="entry name" value="Nucleotide-binding domain of ferredoxin-NADP reductase (FNR) module"/>
    <property type="match status" value="1"/>
</dbReference>
<name>A0ABR1G961_AURAN</name>
<feature type="region of interest" description="Disordered" evidence="2">
    <location>
        <begin position="362"/>
        <end position="387"/>
    </location>
</feature>
<dbReference type="InterPro" id="IPR039261">
    <property type="entry name" value="FNR_nucleotide-bd"/>
</dbReference>
<dbReference type="Proteomes" id="UP001363151">
    <property type="component" value="Unassembled WGS sequence"/>
</dbReference>
<feature type="domain" description="Ferric reductase NAD binding" evidence="5">
    <location>
        <begin position="255"/>
        <end position="317"/>
    </location>
</feature>
<dbReference type="InterPro" id="IPR017938">
    <property type="entry name" value="Riboflavin_synthase-like_b-brl"/>
</dbReference>
<reference evidence="6 7" key="1">
    <citation type="submission" date="2024-03" db="EMBL/GenBank/DDBJ databases">
        <title>Aureococcus anophagefferens CCMP1851 and Kratosvirus quantuckense: Draft genome of a second virus-susceptible host strain in the model system.</title>
        <authorList>
            <person name="Chase E."/>
            <person name="Truchon A.R."/>
            <person name="Schepens W."/>
            <person name="Wilhelm S.W."/>
        </authorList>
    </citation>
    <scope>NUCLEOTIDE SEQUENCE [LARGE SCALE GENOMIC DNA]</scope>
    <source>
        <strain evidence="6 7">CCMP1851</strain>
    </source>
</reference>
<evidence type="ECO:0000256" key="1">
    <source>
        <dbReference type="ARBA" id="ARBA00023002"/>
    </source>
</evidence>
<dbReference type="PANTHER" id="PTHR11972:SF153">
    <property type="entry name" value="SUPEROXIDE-GENERATING NADPH OXIDASE HEAVY CHAIN SUBUNIT A"/>
    <property type="match status" value="1"/>
</dbReference>
<keyword evidence="3" id="KW-0812">Transmembrane</keyword>
<keyword evidence="1" id="KW-0560">Oxidoreductase</keyword>
<organism evidence="6 7">
    <name type="scientific">Aureococcus anophagefferens</name>
    <name type="common">Harmful bloom alga</name>
    <dbReference type="NCBI Taxonomy" id="44056"/>
    <lineage>
        <taxon>Eukaryota</taxon>
        <taxon>Sar</taxon>
        <taxon>Stramenopiles</taxon>
        <taxon>Ochrophyta</taxon>
        <taxon>Pelagophyceae</taxon>
        <taxon>Pelagomonadales</taxon>
        <taxon>Pelagomonadaceae</taxon>
        <taxon>Aureococcus</taxon>
    </lineage>
</organism>
<evidence type="ECO:0000256" key="3">
    <source>
        <dbReference type="SAM" id="Phobius"/>
    </source>
</evidence>
<dbReference type="Pfam" id="PF08030">
    <property type="entry name" value="NAD_binding_6"/>
    <property type="match status" value="1"/>
</dbReference>
<evidence type="ECO:0000256" key="2">
    <source>
        <dbReference type="SAM" id="MobiDB-lite"/>
    </source>
</evidence>
<feature type="transmembrane region" description="Helical" evidence="3">
    <location>
        <begin position="138"/>
        <end position="156"/>
    </location>
</feature>
<dbReference type="InterPro" id="IPR050369">
    <property type="entry name" value="RBOH/FRE"/>
</dbReference>
<comment type="caution">
    <text evidence="6">The sequence shown here is derived from an EMBL/GenBank/DDBJ whole genome shotgun (WGS) entry which is preliminary data.</text>
</comment>
<dbReference type="SUPFAM" id="SSF52343">
    <property type="entry name" value="Ferredoxin reductase-like, C-terminal NADP-linked domain"/>
    <property type="match status" value="1"/>
</dbReference>
<dbReference type="EMBL" id="JBBJCI010000040">
    <property type="protein sequence ID" value="KAK7249678.1"/>
    <property type="molecule type" value="Genomic_DNA"/>
</dbReference>
<feature type="domain" description="FAD-binding 8" evidence="4">
    <location>
        <begin position="168"/>
        <end position="232"/>
    </location>
</feature>
<evidence type="ECO:0000259" key="4">
    <source>
        <dbReference type="Pfam" id="PF08022"/>
    </source>
</evidence>
<gene>
    <name evidence="6" type="primary">DUOX2</name>
    <name evidence="6" type="ORF">SO694_00004310</name>
</gene>
<accession>A0ABR1G961</accession>
<feature type="transmembrane region" description="Helical" evidence="3">
    <location>
        <begin position="109"/>
        <end position="126"/>
    </location>
</feature>
<evidence type="ECO:0000259" key="5">
    <source>
        <dbReference type="Pfam" id="PF08030"/>
    </source>
</evidence>